<evidence type="ECO:0000313" key="2">
    <source>
        <dbReference type="Proteomes" id="UP001165378"/>
    </source>
</evidence>
<dbReference type="GO" id="GO:0043024">
    <property type="term" value="F:ribosomal small subunit binding"/>
    <property type="evidence" value="ECO:0007669"/>
    <property type="project" value="TreeGrafter"/>
</dbReference>
<dbReference type="Gene3D" id="3.40.50.300">
    <property type="entry name" value="P-loop containing nucleotide triphosphate hydrolases"/>
    <property type="match status" value="1"/>
</dbReference>
<organism evidence="1 2">
    <name type="scientific">Yinghuangia soli</name>
    <dbReference type="NCBI Taxonomy" id="2908204"/>
    <lineage>
        <taxon>Bacteria</taxon>
        <taxon>Bacillati</taxon>
        <taxon>Actinomycetota</taxon>
        <taxon>Actinomycetes</taxon>
        <taxon>Kitasatosporales</taxon>
        <taxon>Streptomycetaceae</taxon>
        <taxon>Yinghuangia</taxon>
    </lineage>
</organism>
<reference evidence="1" key="1">
    <citation type="submission" date="2022-01" db="EMBL/GenBank/DDBJ databases">
        <title>Genome-Based Taxonomic Classification of the Phylum Actinobacteria.</title>
        <authorList>
            <person name="Gao Y."/>
        </authorList>
    </citation>
    <scope>NUCLEOTIDE SEQUENCE</scope>
    <source>
        <strain evidence="1">KLBMP 8922</strain>
    </source>
</reference>
<name>A0AA41Q6Q6_9ACTN</name>
<dbReference type="Proteomes" id="UP001165378">
    <property type="component" value="Unassembled WGS sequence"/>
</dbReference>
<dbReference type="GO" id="GO:0005525">
    <property type="term" value="F:GTP binding"/>
    <property type="evidence" value="ECO:0007669"/>
    <property type="project" value="InterPro"/>
</dbReference>
<dbReference type="SUPFAM" id="SSF52540">
    <property type="entry name" value="P-loop containing nucleoside triphosphate hydrolases"/>
    <property type="match status" value="1"/>
</dbReference>
<evidence type="ECO:0000313" key="1">
    <source>
        <dbReference type="EMBL" id="MCF2531711.1"/>
    </source>
</evidence>
<dbReference type="InterPro" id="IPR005662">
    <property type="entry name" value="GTPase_Era-like"/>
</dbReference>
<dbReference type="GO" id="GO:0000028">
    <property type="term" value="P:ribosomal small subunit assembly"/>
    <property type="evidence" value="ECO:0007669"/>
    <property type="project" value="TreeGrafter"/>
</dbReference>
<dbReference type="EMBL" id="JAKFHA010000026">
    <property type="protein sequence ID" value="MCF2531711.1"/>
    <property type="molecule type" value="Genomic_DNA"/>
</dbReference>
<proteinExistence type="predicted"/>
<gene>
    <name evidence="1" type="ORF">LZ495_31460</name>
</gene>
<protein>
    <submittedName>
        <fullName evidence="1">Dynamin family protein</fullName>
    </submittedName>
</protein>
<dbReference type="InterPro" id="IPR027417">
    <property type="entry name" value="P-loop_NTPase"/>
</dbReference>
<dbReference type="GO" id="GO:0005829">
    <property type="term" value="C:cytosol"/>
    <property type="evidence" value="ECO:0007669"/>
    <property type="project" value="TreeGrafter"/>
</dbReference>
<dbReference type="PANTHER" id="PTHR42698:SF1">
    <property type="entry name" value="GTPASE ERA, MITOCHONDRIAL"/>
    <property type="match status" value="1"/>
</dbReference>
<dbReference type="RefSeq" id="WP_235056360.1">
    <property type="nucleotide sequence ID" value="NZ_JAKFHA010000026.1"/>
</dbReference>
<dbReference type="GO" id="GO:0019843">
    <property type="term" value="F:rRNA binding"/>
    <property type="evidence" value="ECO:0007669"/>
    <property type="project" value="TreeGrafter"/>
</dbReference>
<keyword evidence="2" id="KW-1185">Reference proteome</keyword>
<comment type="caution">
    <text evidence="1">The sequence shown here is derived from an EMBL/GenBank/DDBJ whole genome shotgun (WGS) entry which is preliminary data.</text>
</comment>
<dbReference type="AlphaFoldDB" id="A0AA41Q6Q6"/>
<dbReference type="PANTHER" id="PTHR42698">
    <property type="entry name" value="GTPASE ERA"/>
    <property type="match status" value="1"/>
</dbReference>
<sequence length="510" mass="53752">MVSSSGGELPGAVARLRDEADGVRLPLDLPGADEARRTRRELVAQLDDYVLPRLREPDAPLLAVVGGSTGAGRSTLVNSLVGREVSPAGVLRPTTRVPVLVCRAADRRWFSGTRVLPGLRRVAAGATTGDEGPAVVLQVDDRIPEGLAVLDIPDVDSVDSANRDLAVRLLGAADVWVFVTTAARYADAVPWHILRVARERTAEIGIVLDRVPEEDLDEVRAHFEAMLTSAGLGSVPLFLLPESTLRHRMLTRDQVAPVRNWLYGLAVDPDVRAAALRRTLGGALGSLPRRAGVLGRAAGRQHEAAAALAACAERAYAAAVRHADHSLCSGALLTGDVLAAWRAWHASGLPEAGAAAVEQALAHGTESLLRDIAERAAGLTDTCWRGRPGGVAMPSASKAEAYAEAAEAVRAWHRDTDAQVPAGLENRRRAAVLLTVAALTDPDGEAGAQARDLLPAGLADQVEPARNRIRECAAAVLGAARERQLGAVRALRTDPAEGLHQAMSAVRRAG</sequence>
<accession>A0AA41Q6Q6</accession>